<comment type="similarity">
    <text evidence="2">Belongs to the membrane fusion protein (MFP) (TC 8.A.1) family.</text>
</comment>
<dbReference type="Gene3D" id="2.40.30.170">
    <property type="match status" value="1"/>
</dbReference>
<evidence type="ECO:0000256" key="7">
    <source>
        <dbReference type="SAM" id="Coils"/>
    </source>
</evidence>
<evidence type="ECO:0000256" key="1">
    <source>
        <dbReference type="ARBA" id="ARBA00004236"/>
    </source>
</evidence>
<comment type="subcellular location">
    <subcellularLocation>
        <location evidence="1">Cell membrane</location>
    </subcellularLocation>
</comment>
<dbReference type="Pfam" id="PF25944">
    <property type="entry name" value="Beta-barrel_RND"/>
    <property type="match status" value="1"/>
</dbReference>
<gene>
    <name evidence="13" type="ORF">CAK95_16025</name>
</gene>
<dbReference type="InterPro" id="IPR058625">
    <property type="entry name" value="MdtA-like_BSH"/>
</dbReference>
<feature type="region of interest" description="Disordered" evidence="8">
    <location>
        <begin position="369"/>
        <end position="408"/>
    </location>
</feature>
<dbReference type="Gene3D" id="2.40.50.100">
    <property type="match status" value="1"/>
</dbReference>
<feature type="compositionally biased region" description="Basic and acidic residues" evidence="8">
    <location>
        <begin position="397"/>
        <end position="408"/>
    </location>
</feature>
<dbReference type="NCBIfam" id="TIGR01730">
    <property type="entry name" value="RND_mfp"/>
    <property type="match status" value="1"/>
</dbReference>
<evidence type="ECO:0000256" key="6">
    <source>
        <dbReference type="ARBA" id="ARBA00023136"/>
    </source>
</evidence>
<dbReference type="KEGG" id="psin:CAK95_16025"/>
<protein>
    <submittedName>
        <fullName evidence="13">Uncharacterized protein</fullName>
    </submittedName>
</protein>
<reference evidence="13 14" key="1">
    <citation type="submission" date="2017-05" db="EMBL/GenBank/DDBJ databases">
        <title>Full genome sequence of Pseudorhodoplanes sinuspersici.</title>
        <authorList>
            <person name="Dastgheib S.M.M."/>
            <person name="Shavandi M."/>
            <person name="Tirandaz H."/>
        </authorList>
    </citation>
    <scope>NUCLEOTIDE SEQUENCE [LARGE SCALE GENOMIC DNA]</scope>
    <source>
        <strain evidence="13 14">RIPI110</strain>
    </source>
</reference>
<evidence type="ECO:0000259" key="11">
    <source>
        <dbReference type="Pfam" id="PF25944"/>
    </source>
</evidence>
<sequence>MRRQIVVTSTLLLVLAAGFYGVRTYAPALFNRAQAQDNGQKRAQAVIPVVTAPVEQGAFPVRRRSIGLLESPAIVVVRSRIDSQMTEKHVNDGQLVRKGDLLFTLDDRELKAVIARNEATLAKDEAARDRAKADLQRTEELLSRNVAARQQLDEKTADFKAAEATVEADKAQLDNDRIRLGYTRITAPITGRLGVIRTTPGNLVSSSDANGLVTITQIKPIRVSFTLPERDLAALRAGARRTPPPTVRVFAAGNTEPLASGQLNFVDSSVDTTTGTIMAKATFANDNLSLWPGQYVDVEIDLDSRPDVLSIPTVALQTGQKGPFVFVVKPDGTADLRNVEIGSAVGDRTAIRSGLKAGERVVVEGQLRLANGARVRDQAEKPDEKGAPKPAPHAKSSRSDAPQKEAAR</sequence>
<evidence type="ECO:0000256" key="2">
    <source>
        <dbReference type="ARBA" id="ARBA00009477"/>
    </source>
</evidence>
<evidence type="ECO:0000256" key="5">
    <source>
        <dbReference type="ARBA" id="ARBA00022519"/>
    </source>
</evidence>
<accession>A0A1W6ZTH5</accession>
<keyword evidence="4" id="KW-1003">Cell membrane</keyword>
<keyword evidence="14" id="KW-1185">Reference proteome</keyword>
<evidence type="ECO:0000313" key="13">
    <source>
        <dbReference type="EMBL" id="ARQ00421.1"/>
    </source>
</evidence>
<evidence type="ECO:0000256" key="8">
    <source>
        <dbReference type="SAM" id="MobiDB-lite"/>
    </source>
</evidence>
<dbReference type="Proteomes" id="UP000194137">
    <property type="component" value="Chromosome"/>
</dbReference>
<feature type="domain" description="Multidrug resistance protein MdtA-like C-terminal permuted SH3" evidence="12">
    <location>
        <begin position="307"/>
        <end position="365"/>
    </location>
</feature>
<dbReference type="RefSeq" id="WP_086088817.1">
    <property type="nucleotide sequence ID" value="NZ_CP021112.1"/>
</dbReference>
<keyword evidence="6" id="KW-0472">Membrane</keyword>
<feature type="domain" description="Multidrug resistance protein MdtA-like alpha-helical hairpin" evidence="9">
    <location>
        <begin position="117"/>
        <end position="183"/>
    </location>
</feature>
<name>A0A1W6ZTH5_9HYPH</name>
<feature type="compositionally biased region" description="Basic and acidic residues" evidence="8">
    <location>
        <begin position="374"/>
        <end position="387"/>
    </location>
</feature>
<evidence type="ECO:0000259" key="9">
    <source>
        <dbReference type="Pfam" id="PF25876"/>
    </source>
</evidence>
<keyword evidence="7" id="KW-0175">Coiled coil</keyword>
<evidence type="ECO:0000259" key="12">
    <source>
        <dbReference type="Pfam" id="PF25967"/>
    </source>
</evidence>
<dbReference type="PANTHER" id="PTHR30469">
    <property type="entry name" value="MULTIDRUG RESISTANCE PROTEIN MDTA"/>
    <property type="match status" value="1"/>
</dbReference>
<evidence type="ECO:0000259" key="10">
    <source>
        <dbReference type="Pfam" id="PF25917"/>
    </source>
</evidence>
<dbReference type="Gene3D" id="1.10.287.470">
    <property type="entry name" value="Helix hairpin bin"/>
    <property type="match status" value="1"/>
</dbReference>
<feature type="coiled-coil region" evidence="7">
    <location>
        <begin position="121"/>
        <end position="165"/>
    </location>
</feature>
<dbReference type="Pfam" id="PF25967">
    <property type="entry name" value="RND-MFP_C"/>
    <property type="match status" value="1"/>
</dbReference>
<dbReference type="Pfam" id="PF25876">
    <property type="entry name" value="HH_MFP_RND"/>
    <property type="match status" value="1"/>
</dbReference>
<evidence type="ECO:0000313" key="14">
    <source>
        <dbReference type="Proteomes" id="UP000194137"/>
    </source>
</evidence>
<dbReference type="InterPro" id="IPR006143">
    <property type="entry name" value="RND_pump_MFP"/>
</dbReference>
<dbReference type="PANTHER" id="PTHR30469:SF36">
    <property type="entry name" value="BLL3903 PROTEIN"/>
    <property type="match status" value="1"/>
</dbReference>
<feature type="domain" description="Multidrug resistance protein MdtA-like barrel-sandwich hybrid" evidence="10">
    <location>
        <begin position="74"/>
        <end position="216"/>
    </location>
</feature>
<keyword evidence="5" id="KW-0997">Cell inner membrane</keyword>
<dbReference type="Pfam" id="PF25917">
    <property type="entry name" value="BSH_RND"/>
    <property type="match status" value="1"/>
</dbReference>
<dbReference type="GO" id="GO:1990281">
    <property type="term" value="C:efflux pump complex"/>
    <property type="evidence" value="ECO:0007669"/>
    <property type="project" value="TreeGrafter"/>
</dbReference>
<dbReference type="EMBL" id="CP021112">
    <property type="protein sequence ID" value="ARQ00421.1"/>
    <property type="molecule type" value="Genomic_DNA"/>
</dbReference>
<keyword evidence="3" id="KW-0813">Transport</keyword>
<evidence type="ECO:0000256" key="3">
    <source>
        <dbReference type="ARBA" id="ARBA00022448"/>
    </source>
</evidence>
<evidence type="ECO:0000256" key="4">
    <source>
        <dbReference type="ARBA" id="ARBA00022475"/>
    </source>
</evidence>
<feature type="domain" description="Multidrug resistance protein MdtA-like beta-barrel" evidence="11">
    <location>
        <begin position="220"/>
        <end position="303"/>
    </location>
</feature>
<dbReference type="InterPro" id="IPR058626">
    <property type="entry name" value="MdtA-like_b-barrel"/>
</dbReference>
<organism evidence="13 14">
    <name type="scientific">Pseudorhodoplanes sinuspersici</name>
    <dbReference type="NCBI Taxonomy" id="1235591"/>
    <lineage>
        <taxon>Bacteria</taxon>
        <taxon>Pseudomonadati</taxon>
        <taxon>Pseudomonadota</taxon>
        <taxon>Alphaproteobacteria</taxon>
        <taxon>Hyphomicrobiales</taxon>
        <taxon>Pseudorhodoplanes</taxon>
    </lineage>
</organism>
<dbReference type="SUPFAM" id="SSF111369">
    <property type="entry name" value="HlyD-like secretion proteins"/>
    <property type="match status" value="1"/>
</dbReference>
<dbReference type="STRING" id="1235591.CAK95_16025"/>
<dbReference type="InterPro" id="IPR058627">
    <property type="entry name" value="MdtA-like_C"/>
</dbReference>
<dbReference type="InterPro" id="IPR058624">
    <property type="entry name" value="MdtA-like_HH"/>
</dbReference>
<dbReference type="OrthoDB" id="9783047at2"/>
<proteinExistence type="inferred from homology"/>
<dbReference type="AlphaFoldDB" id="A0A1W6ZTH5"/>
<dbReference type="FunFam" id="2.40.420.20:FF:000006">
    <property type="entry name" value="RND family efflux transporter MFP subunit"/>
    <property type="match status" value="1"/>
</dbReference>
<dbReference type="GO" id="GO:0015562">
    <property type="term" value="F:efflux transmembrane transporter activity"/>
    <property type="evidence" value="ECO:0007669"/>
    <property type="project" value="TreeGrafter"/>
</dbReference>
<dbReference type="Gene3D" id="2.40.420.20">
    <property type="match status" value="1"/>
</dbReference>